<dbReference type="GeneID" id="83017150"/>
<accession>A0A412FFU1</accession>
<proteinExistence type="predicted"/>
<evidence type="ECO:0008006" key="4">
    <source>
        <dbReference type="Google" id="ProtNLM"/>
    </source>
</evidence>
<dbReference type="InterPro" id="IPR014867">
    <property type="entry name" value="Spore_coat_CotH_CotH2/3/7"/>
</dbReference>
<dbReference type="EMBL" id="QRUP01000035">
    <property type="protein sequence ID" value="RGR66958.1"/>
    <property type="molecule type" value="Genomic_DNA"/>
</dbReference>
<evidence type="ECO:0000313" key="3">
    <source>
        <dbReference type="Proteomes" id="UP000284178"/>
    </source>
</evidence>
<reference evidence="2 3" key="1">
    <citation type="submission" date="2018-08" db="EMBL/GenBank/DDBJ databases">
        <title>A genome reference for cultivated species of the human gut microbiota.</title>
        <authorList>
            <person name="Zou Y."/>
            <person name="Xue W."/>
            <person name="Luo G."/>
        </authorList>
    </citation>
    <scope>NUCLEOTIDE SEQUENCE [LARGE SCALE GENOMIC DNA]</scope>
    <source>
        <strain evidence="2 3">AF24-29</strain>
    </source>
</reference>
<feature type="chain" id="PRO_5019192708" description="Spore coat protein CotH" evidence="1">
    <location>
        <begin position="21"/>
        <end position="515"/>
    </location>
</feature>
<dbReference type="AlphaFoldDB" id="A0A412FFU1"/>
<evidence type="ECO:0000313" key="2">
    <source>
        <dbReference type="EMBL" id="RGR66958.1"/>
    </source>
</evidence>
<keyword evidence="3" id="KW-1185">Reference proteome</keyword>
<dbReference type="Proteomes" id="UP000284178">
    <property type="component" value="Unassembled WGS sequence"/>
</dbReference>
<gene>
    <name evidence="2" type="ORF">DWY25_17290</name>
</gene>
<keyword evidence="1" id="KW-0732">Signal</keyword>
<dbReference type="RefSeq" id="WP_117896339.1">
    <property type="nucleotide sequence ID" value="NZ_CABJCV010000035.1"/>
</dbReference>
<dbReference type="Pfam" id="PF08757">
    <property type="entry name" value="CotH"/>
    <property type="match status" value="1"/>
</dbReference>
<organism evidence="2 3">
    <name type="scientific">Holdemania filiformis</name>
    <dbReference type="NCBI Taxonomy" id="61171"/>
    <lineage>
        <taxon>Bacteria</taxon>
        <taxon>Bacillati</taxon>
        <taxon>Bacillota</taxon>
        <taxon>Erysipelotrichia</taxon>
        <taxon>Erysipelotrichales</taxon>
        <taxon>Erysipelotrichaceae</taxon>
        <taxon>Holdemania</taxon>
    </lineage>
</organism>
<evidence type="ECO:0000256" key="1">
    <source>
        <dbReference type="SAM" id="SignalP"/>
    </source>
</evidence>
<name>A0A412FFU1_9FIRM</name>
<feature type="signal peptide" evidence="1">
    <location>
        <begin position="1"/>
        <end position="20"/>
    </location>
</feature>
<protein>
    <recommendedName>
        <fullName evidence="4">Spore coat protein CotH</fullName>
    </recommendedName>
</protein>
<sequence>MRKRTVAWLTLAAAVVVSGAAQLTFGKMQTRIHQHREAAPAYNPETALNCIRETETSKYQYDENAVDVDQLSTHLPLVIIETDEEIPGVPYYDDDPSHRKMTLTSSGEEFLVANMKIINQDDKLNTPQDPPSLKTQIRIRVRGNTSRWFDKQSFAIKTIHHNGENKKVSMMGMEADHDWALHGPFLDKTLMRNYVAMNLAGELMDYAPDVRFCEVVINGEYRGVYVMMETVSTGKGRIEIEKPNKTRNVTGYIVELDNDTQPDPLSEAKNFTKYTQILRKNAFFDIRYPKNEALTLPLKDYIERDLSRFEKALYSFDYDTQRYGYKNFIDVDEFVDYFILMEVFVQHDTGNLSTFFYKDVNGKFKPVVWDFNNSLGNVSESSDDDYLIRQFVSVQAPWFTMLIKDEDFIHQVIYRYRQLRAGILSDERVSAYIQEVVDYLGPAVDRNFAVWGYSFDPGNLDKRNKLSPEEKNPRSYEAAVKQFHDAYLERLAWLDENIEVLKQYCHESAVKKYNH</sequence>
<comment type="caution">
    <text evidence="2">The sequence shown here is derived from an EMBL/GenBank/DDBJ whole genome shotgun (WGS) entry which is preliminary data.</text>
</comment>